<dbReference type="EMBL" id="JACOFV010000009">
    <property type="protein sequence ID" value="MBC3862690.1"/>
    <property type="molecule type" value="Genomic_DNA"/>
</dbReference>
<dbReference type="RefSeq" id="WP_186912605.1">
    <property type="nucleotide sequence ID" value="NZ_JACOFV010000009.1"/>
</dbReference>
<dbReference type="CDD" id="cd00093">
    <property type="entry name" value="HTH_XRE"/>
    <property type="match status" value="1"/>
</dbReference>
<dbReference type="InterPro" id="IPR010982">
    <property type="entry name" value="Lambda_DNA-bd_dom_sf"/>
</dbReference>
<dbReference type="SUPFAM" id="SSF47413">
    <property type="entry name" value="lambda repressor-like DNA-binding domains"/>
    <property type="match status" value="1"/>
</dbReference>
<name>A0A923HGP7_9BURK</name>
<dbReference type="Proteomes" id="UP000634011">
    <property type="component" value="Unassembled WGS sequence"/>
</dbReference>
<dbReference type="Gene3D" id="1.10.260.40">
    <property type="entry name" value="lambda repressor-like DNA-binding domains"/>
    <property type="match status" value="1"/>
</dbReference>
<dbReference type="GO" id="GO:0003677">
    <property type="term" value="F:DNA binding"/>
    <property type="evidence" value="ECO:0007669"/>
    <property type="project" value="InterPro"/>
</dbReference>
<evidence type="ECO:0000313" key="2">
    <source>
        <dbReference type="EMBL" id="MBC3862690.1"/>
    </source>
</evidence>
<gene>
    <name evidence="2" type="ORF">H8K32_11305</name>
</gene>
<organism evidence="2 3">
    <name type="scientific">Undibacterium jejuense</name>
    <dbReference type="NCBI Taxonomy" id="1344949"/>
    <lineage>
        <taxon>Bacteria</taxon>
        <taxon>Pseudomonadati</taxon>
        <taxon>Pseudomonadota</taxon>
        <taxon>Betaproteobacteria</taxon>
        <taxon>Burkholderiales</taxon>
        <taxon>Oxalobacteraceae</taxon>
        <taxon>Undibacterium</taxon>
    </lineage>
</organism>
<feature type="domain" description="HTH cro/C1-type" evidence="1">
    <location>
        <begin position="32"/>
        <end position="87"/>
    </location>
</feature>
<evidence type="ECO:0000259" key="1">
    <source>
        <dbReference type="PROSITE" id="PS50943"/>
    </source>
</evidence>
<keyword evidence="3" id="KW-1185">Reference proteome</keyword>
<dbReference type="PROSITE" id="PS50943">
    <property type="entry name" value="HTH_CROC1"/>
    <property type="match status" value="1"/>
</dbReference>
<sequence>MVDKIKISSKLILNTEINNTLLGYMSPFSNAFRELRIFCGLRQAEFAEKLGFEQSYISAIEIGTKGPPGIDFVNTLIMRLNLEENWQKRLFGSLEISQRKMVLPSEAPEDVYKMFNELRRQLDKLHPSQVELIQMALRLPESMTIPINPESLPPRRKIARNKI</sequence>
<proteinExistence type="predicted"/>
<dbReference type="AlphaFoldDB" id="A0A923HGP7"/>
<reference evidence="2" key="1">
    <citation type="submission" date="2020-08" db="EMBL/GenBank/DDBJ databases">
        <title>Novel species isolated from subtropical streams in China.</title>
        <authorList>
            <person name="Lu H."/>
        </authorList>
    </citation>
    <scope>NUCLEOTIDE SEQUENCE</scope>
    <source>
        <strain evidence="2">KACC 12607</strain>
    </source>
</reference>
<dbReference type="InterPro" id="IPR001387">
    <property type="entry name" value="Cro/C1-type_HTH"/>
</dbReference>
<dbReference type="Pfam" id="PF12844">
    <property type="entry name" value="HTH_19"/>
    <property type="match status" value="1"/>
</dbReference>
<accession>A0A923HGP7</accession>
<protein>
    <submittedName>
        <fullName evidence="2">Helix-turn-helix domain-containing protein</fullName>
    </submittedName>
</protein>
<comment type="caution">
    <text evidence="2">The sequence shown here is derived from an EMBL/GenBank/DDBJ whole genome shotgun (WGS) entry which is preliminary data.</text>
</comment>
<evidence type="ECO:0000313" key="3">
    <source>
        <dbReference type="Proteomes" id="UP000634011"/>
    </source>
</evidence>
<dbReference type="SMART" id="SM00530">
    <property type="entry name" value="HTH_XRE"/>
    <property type="match status" value="1"/>
</dbReference>